<dbReference type="InterPro" id="IPR002867">
    <property type="entry name" value="IBR_dom"/>
</dbReference>
<dbReference type="AlphaFoldDB" id="A0A1R2AVD0"/>
<dbReference type="PROSITE" id="PS51873">
    <property type="entry name" value="TRIAD"/>
    <property type="match status" value="1"/>
</dbReference>
<evidence type="ECO:0000256" key="4">
    <source>
        <dbReference type="ARBA" id="ARBA00022723"/>
    </source>
</evidence>
<keyword evidence="7" id="KW-0833">Ubl conjugation pathway</keyword>
<keyword evidence="8" id="KW-0862">Zinc</keyword>
<sequence>MFDIFINNFEFFELPAIDSYSGEEIYQYKVPIKNRSRNPYRKNKKQSFFIKLGNIHNFNPNKIHFKAKNSNVAPIMIPVILIKECINMPNIFLKKTHNIKTLREKFEKPEEKIQELTQNNENITFISNDDNHAKKYKNEQFSKLFLEEMPFNKVESFEPFSIICQICLSKSEDYNHIGCKDNFCTSCIFLLLENYITSSYVFPEELLCPSCLSIIPDELIKKISSESLYNKMLEQREKLEIQKLVTEKKAFYCPINICEGFGYLLPNEKITACKKCKFSFCIDCNKSVHPLVACEVSTLEDSKIEDLIQSQNWKKCPNCGVFIEKIHGCQFVKCNSSLCKGVNALCYLCGKSLNDSQHFSHYKTKGPCGNTCNTLDGIDDEIISNVIDYNQPGNNIVPAIFQNGNCNIF</sequence>
<dbReference type="OrthoDB" id="10009520at2759"/>
<dbReference type="Gene3D" id="3.30.40.10">
    <property type="entry name" value="Zinc/RING finger domain, C3HC4 (zinc finger)"/>
    <property type="match status" value="1"/>
</dbReference>
<dbReference type="Gene3D" id="1.20.120.1750">
    <property type="match status" value="1"/>
</dbReference>
<dbReference type="PANTHER" id="PTHR11685">
    <property type="entry name" value="RBR FAMILY RING FINGER AND IBR DOMAIN-CONTAINING"/>
    <property type="match status" value="1"/>
</dbReference>
<dbReference type="InterPro" id="IPR044066">
    <property type="entry name" value="TRIAD_supradom"/>
</dbReference>
<keyword evidence="11" id="KW-1185">Reference proteome</keyword>
<evidence type="ECO:0000256" key="5">
    <source>
        <dbReference type="ARBA" id="ARBA00022737"/>
    </source>
</evidence>
<keyword evidence="6" id="KW-0863">Zinc-finger</keyword>
<dbReference type="SUPFAM" id="SSF57850">
    <property type="entry name" value="RING/U-box"/>
    <property type="match status" value="3"/>
</dbReference>
<organism evidence="10 11">
    <name type="scientific">Stentor coeruleus</name>
    <dbReference type="NCBI Taxonomy" id="5963"/>
    <lineage>
        <taxon>Eukaryota</taxon>
        <taxon>Sar</taxon>
        <taxon>Alveolata</taxon>
        <taxon>Ciliophora</taxon>
        <taxon>Postciliodesmatophora</taxon>
        <taxon>Heterotrichea</taxon>
        <taxon>Heterotrichida</taxon>
        <taxon>Stentoridae</taxon>
        <taxon>Stentor</taxon>
    </lineage>
</organism>
<evidence type="ECO:0000313" key="11">
    <source>
        <dbReference type="Proteomes" id="UP000187209"/>
    </source>
</evidence>
<evidence type="ECO:0000313" key="10">
    <source>
        <dbReference type="EMBL" id="OMJ68483.1"/>
    </source>
</evidence>
<keyword evidence="3" id="KW-0808">Transferase</keyword>
<dbReference type="EC" id="2.3.2.31" evidence="2"/>
<name>A0A1R2AVD0_9CILI</name>
<dbReference type="InterPro" id="IPR013083">
    <property type="entry name" value="Znf_RING/FYVE/PHD"/>
</dbReference>
<keyword evidence="5" id="KW-0677">Repeat</keyword>
<evidence type="ECO:0000256" key="8">
    <source>
        <dbReference type="ARBA" id="ARBA00022833"/>
    </source>
</evidence>
<dbReference type="Proteomes" id="UP000187209">
    <property type="component" value="Unassembled WGS sequence"/>
</dbReference>
<keyword evidence="4" id="KW-0479">Metal-binding</keyword>
<dbReference type="GO" id="GO:0008270">
    <property type="term" value="F:zinc ion binding"/>
    <property type="evidence" value="ECO:0007669"/>
    <property type="project" value="UniProtKB-KW"/>
</dbReference>
<feature type="domain" description="RING-type" evidence="9">
    <location>
        <begin position="160"/>
        <end position="372"/>
    </location>
</feature>
<dbReference type="Pfam" id="PF01485">
    <property type="entry name" value="IBR"/>
    <property type="match status" value="1"/>
</dbReference>
<evidence type="ECO:0000256" key="3">
    <source>
        <dbReference type="ARBA" id="ARBA00022679"/>
    </source>
</evidence>
<evidence type="ECO:0000259" key="9">
    <source>
        <dbReference type="PROSITE" id="PS51873"/>
    </source>
</evidence>
<dbReference type="EMBL" id="MPUH01001323">
    <property type="protein sequence ID" value="OMJ68483.1"/>
    <property type="molecule type" value="Genomic_DNA"/>
</dbReference>
<gene>
    <name evidence="10" type="ORF">SteCoe_34049</name>
</gene>
<reference evidence="10 11" key="1">
    <citation type="submission" date="2016-11" db="EMBL/GenBank/DDBJ databases">
        <title>The macronuclear genome of Stentor coeruleus: a giant cell with tiny introns.</title>
        <authorList>
            <person name="Slabodnick M."/>
            <person name="Ruby J.G."/>
            <person name="Reiff S.B."/>
            <person name="Swart E.C."/>
            <person name="Gosai S."/>
            <person name="Prabakaran S."/>
            <person name="Witkowska E."/>
            <person name="Larue G.E."/>
            <person name="Fisher S."/>
            <person name="Freeman R.M."/>
            <person name="Gunawardena J."/>
            <person name="Chu W."/>
            <person name="Stover N.A."/>
            <person name="Gregory B.D."/>
            <person name="Nowacki M."/>
            <person name="Derisi J."/>
            <person name="Roy S.W."/>
            <person name="Marshall W.F."/>
            <person name="Sood P."/>
        </authorList>
    </citation>
    <scope>NUCLEOTIDE SEQUENCE [LARGE SCALE GENOMIC DNA]</scope>
    <source>
        <strain evidence="10">WM001</strain>
    </source>
</reference>
<evidence type="ECO:0000256" key="6">
    <source>
        <dbReference type="ARBA" id="ARBA00022771"/>
    </source>
</evidence>
<accession>A0A1R2AVD0</accession>
<proteinExistence type="predicted"/>
<comment type="catalytic activity">
    <reaction evidence="1">
        <text>[E2 ubiquitin-conjugating enzyme]-S-ubiquitinyl-L-cysteine + [acceptor protein]-L-lysine = [E2 ubiquitin-conjugating enzyme]-L-cysteine + [acceptor protein]-N(6)-ubiquitinyl-L-lysine.</text>
        <dbReference type="EC" id="2.3.2.31"/>
    </reaction>
</comment>
<dbReference type="InterPro" id="IPR031127">
    <property type="entry name" value="E3_UB_ligase_RBR"/>
</dbReference>
<comment type="caution">
    <text evidence="10">The sequence shown here is derived from an EMBL/GenBank/DDBJ whole genome shotgun (WGS) entry which is preliminary data.</text>
</comment>
<dbReference type="GO" id="GO:0061630">
    <property type="term" value="F:ubiquitin protein ligase activity"/>
    <property type="evidence" value="ECO:0007669"/>
    <property type="project" value="UniProtKB-EC"/>
</dbReference>
<protein>
    <recommendedName>
        <fullName evidence="2">RBR-type E3 ubiquitin transferase</fullName>
        <ecNumber evidence="2">2.3.2.31</ecNumber>
    </recommendedName>
</protein>
<evidence type="ECO:0000256" key="1">
    <source>
        <dbReference type="ARBA" id="ARBA00001798"/>
    </source>
</evidence>
<evidence type="ECO:0000256" key="2">
    <source>
        <dbReference type="ARBA" id="ARBA00012251"/>
    </source>
</evidence>
<dbReference type="SMART" id="SM00647">
    <property type="entry name" value="IBR"/>
    <property type="match status" value="2"/>
</dbReference>
<dbReference type="GO" id="GO:0016567">
    <property type="term" value="P:protein ubiquitination"/>
    <property type="evidence" value="ECO:0007669"/>
    <property type="project" value="InterPro"/>
</dbReference>
<evidence type="ECO:0000256" key="7">
    <source>
        <dbReference type="ARBA" id="ARBA00022786"/>
    </source>
</evidence>